<keyword evidence="2" id="KW-0547">Nucleotide-binding</keyword>
<dbReference type="InterPro" id="IPR027417">
    <property type="entry name" value="P-loop_NTPase"/>
</dbReference>
<feature type="domain" description="AAA+ ATPase" evidence="1">
    <location>
        <begin position="38"/>
        <end position="183"/>
    </location>
</feature>
<evidence type="ECO:0000313" key="2">
    <source>
        <dbReference type="EMBL" id="AXI78765.1"/>
    </source>
</evidence>
<dbReference type="SUPFAM" id="SSF52540">
    <property type="entry name" value="P-loop containing nucleoside triphosphate hydrolases"/>
    <property type="match status" value="1"/>
</dbReference>
<evidence type="ECO:0000259" key="1">
    <source>
        <dbReference type="SMART" id="SM00382"/>
    </source>
</evidence>
<evidence type="ECO:0000313" key="3">
    <source>
        <dbReference type="Proteomes" id="UP000249340"/>
    </source>
</evidence>
<keyword evidence="3" id="KW-1185">Reference proteome</keyword>
<keyword evidence="2" id="KW-0067">ATP-binding</keyword>
<dbReference type="GO" id="GO:0005524">
    <property type="term" value="F:ATP binding"/>
    <property type="evidence" value="ECO:0007669"/>
    <property type="project" value="UniProtKB-KW"/>
</dbReference>
<gene>
    <name evidence="2" type="ORF">C7M71_016395</name>
</gene>
<dbReference type="OrthoDB" id="5167319at2"/>
<accession>A0A345SYG0</accession>
<proteinExistence type="predicted"/>
<organism evidence="2 3">
    <name type="scientific">Peterkaempfera bronchialis</name>
    <dbReference type="NCBI Taxonomy" id="2126346"/>
    <lineage>
        <taxon>Bacteria</taxon>
        <taxon>Bacillati</taxon>
        <taxon>Actinomycetota</taxon>
        <taxon>Actinomycetes</taxon>
        <taxon>Kitasatosporales</taxon>
        <taxon>Streptomycetaceae</taxon>
        <taxon>Peterkaempfera</taxon>
    </lineage>
</organism>
<reference evidence="3" key="1">
    <citation type="submission" date="2018-07" db="EMBL/GenBank/DDBJ databases">
        <title>Streptacidiphilus bronchialis DSM 106435 chromosome.</title>
        <authorList>
            <person name="Batra D."/>
            <person name="Gulvik C.A."/>
        </authorList>
    </citation>
    <scope>NUCLEOTIDE SEQUENCE [LARGE SCALE GENOMIC DNA]</scope>
    <source>
        <strain evidence="3">DSM 106435</strain>
    </source>
</reference>
<dbReference type="SMART" id="SM00382">
    <property type="entry name" value="AAA"/>
    <property type="match status" value="1"/>
</dbReference>
<sequence>MGSENASLGSRLVAARDRAFVGRAAELALFRSALSDAAVPVSYLHGPGGIGKSTLLRQFAGEARQAGRTVVEVDGRTVNPTPEDFAQAAADALRDPRAVLLIDTFERCQGLEGWLWERFLPRLPLGAVAVVAGRVAPDPRWVADSGWTGQLQVIALRNLPPGDATAFLRARGVPTRAHNRLLSFTGGNPLALALAAAVAVRGGGEEREWSPDQDVIATLLPQLVGDPPTPLHRKALEVCAHAYVTSEALMRAMVGERAASELFGWLRTQPFIESTASGLFPHDVVREALDADLRWRDPEGFAAMHKQMHQYLFERVRAAPAARMLQAVGEMLYMYRTDGHMPEFHVWDALGIVQDTPCAPADVTRVAELVEEAEGAESAAIVRFWLDRQPEAFRVYRSTRTGRIEAFTAVLWLSERDGPVGEDVDPVLAAAWAHVRRYGPLRSGERLAVARFTVHPPLYQRPSAPTTLAQWRMMGEIYRAERLSWHFVVMRDDGFWDAHLMHFDMLPTHIRPEVGDHRYILYGHDWRAEPVIEWLAAKTDSMLAGGGPDSDGAAAASAAAASASAAKRTRRGELVVLSRPEFDAAVRDALRTLRHQELLARNPLQRSRVVVESGRSLGDVLLGAIDALLDERDGGRRHRAITATYVKPTSTQEAAAARLGLPFSTYRRHLKTAVERVSDLLWHQELSGAAILIGPE</sequence>
<name>A0A345SYG0_9ACTN</name>
<dbReference type="InterPro" id="IPR003593">
    <property type="entry name" value="AAA+_ATPase"/>
</dbReference>
<dbReference type="KEGG" id="stri:C7M71_016395"/>
<dbReference type="EMBL" id="CP031264">
    <property type="protein sequence ID" value="AXI78765.1"/>
    <property type="molecule type" value="Genomic_DNA"/>
</dbReference>
<dbReference type="AlphaFoldDB" id="A0A345SYG0"/>
<dbReference type="Gene3D" id="3.40.50.300">
    <property type="entry name" value="P-loop containing nucleotide triphosphate hydrolases"/>
    <property type="match status" value="1"/>
</dbReference>
<dbReference type="Proteomes" id="UP000249340">
    <property type="component" value="Chromosome"/>
</dbReference>
<protein>
    <submittedName>
        <fullName evidence="2">ATP-binding protein</fullName>
    </submittedName>
</protein>